<name>A0A1R1Y9C5_9FUNG</name>
<dbReference type="InterPro" id="IPR029063">
    <property type="entry name" value="SAM-dependent_MTases_sf"/>
</dbReference>
<dbReference type="PANTHER" id="PTHR43667:SF2">
    <property type="entry name" value="FATTY ACID C-METHYL TRANSFERASE"/>
    <property type="match status" value="1"/>
</dbReference>
<keyword evidence="2" id="KW-1185">Reference proteome</keyword>
<comment type="caution">
    <text evidence="1">The sequence shown here is derived from an EMBL/GenBank/DDBJ whole genome shotgun (WGS) entry which is preliminary data.</text>
</comment>
<sequence>MFEASDGRLVLDECANSAHNYSKTLRIWKENFLKEFEKISEYKPVNDYLLKKTTKKRSKAQQPSSFDKSEISVGIKYDETFKNLWEYYFTYCQAGFETRTLCLTQMVITRTSNPALIP</sequence>
<evidence type="ECO:0000313" key="1">
    <source>
        <dbReference type="EMBL" id="OMJ23539.1"/>
    </source>
</evidence>
<gene>
    <name evidence="1" type="ORF">AYI70_g2205</name>
</gene>
<accession>A0A1R1Y9C5</accession>
<dbReference type="OrthoDB" id="8300214at2759"/>
<dbReference type="STRING" id="133412.A0A1R1Y9C5"/>
<protein>
    <submittedName>
        <fullName evidence="1">Uncharacterized protein</fullName>
    </submittedName>
</protein>
<reference evidence="1 2" key="1">
    <citation type="submission" date="2017-01" db="EMBL/GenBank/DDBJ databases">
        <authorList>
            <person name="Mah S.A."/>
            <person name="Swanson W.J."/>
            <person name="Moy G.W."/>
            <person name="Vacquier V.D."/>
        </authorList>
    </citation>
    <scope>NUCLEOTIDE SEQUENCE [LARGE SCALE GENOMIC DNA]</scope>
    <source>
        <strain evidence="1 2">GSMNP</strain>
    </source>
</reference>
<dbReference type="EMBL" id="LSSN01000525">
    <property type="protein sequence ID" value="OMJ23539.1"/>
    <property type="molecule type" value="Genomic_DNA"/>
</dbReference>
<dbReference type="SUPFAM" id="SSF53335">
    <property type="entry name" value="S-adenosyl-L-methionine-dependent methyltransferases"/>
    <property type="match status" value="1"/>
</dbReference>
<dbReference type="PANTHER" id="PTHR43667">
    <property type="entry name" value="CYCLOPROPANE-FATTY-ACYL-PHOSPHOLIPID SYNTHASE"/>
    <property type="match status" value="1"/>
</dbReference>
<dbReference type="Gene3D" id="3.40.50.150">
    <property type="entry name" value="Vaccinia Virus protein VP39"/>
    <property type="match status" value="1"/>
</dbReference>
<organism evidence="1 2">
    <name type="scientific">Smittium culicis</name>
    <dbReference type="NCBI Taxonomy" id="133412"/>
    <lineage>
        <taxon>Eukaryota</taxon>
        <taxon>Fungi</taxon>
        <taxon>Fungi incertae sedis</taxon>
        <taxon>Zoopagomycota</taxon>
        <taxon>Kickxellomycotina</taxon>
        <taxon>Harpellomycetes</taxon>
        <taxon>Harpellales</taxon>
        <taxon>Legeriomycetaceae</taxon>
        <taxon>Smittium</taxon>
    </lineage>
</organism>
<dbReference type="InterPro" id="IPR050723">
    <property type="entry name" value="CFA/CMAS"/>
</dbReference>
<dbReference type="AlphaFoldDB" id="A0A1R1Y9C5"/>
<dbReference type="Proteomes" id="UP000187283">
    <property type="component" value="Unassembled WGS sequence"/>
</dbReference>
<proteinExistence type="predicted"/>
<evidence type="ECO:0000313" key="2">
    <source>
        <dbReference type="Proteomes" id="UP000187283"/>
    </source>
</evidence>